<dbReference type="AlphaFoldDB" id="A0A7R9BQH3"/>
<evidence type="ECO:0000256" key="11">
    <source>
        <dbReference type="SAM" id="MobiDB-lite"/>
    </source>
</evidence>
<evidence type="ECO:0000313" key="13">
    <source>
        <dbReference type="EMBL" id="CAD7279427.1"/>
    </source>
</evidence>
<keyword evidence="3" id="KW-0677">Repeat</keyword>
<evidence type="ECO:0000256" key="3">
    <source>
        <dbReference type="ARBA" id="ARBA00022737"/>
    </source>
</evidence>
<feature type="compositionally biased region" description="Basic and acidic residues" evidence="11">
    <location>
        <begin position="469"/>
        <end position="482"/>
    </location>
</feature>
<dbReference type="EMBL" id="OA883676">
    <property type="protein sequence ID" value="CAD7279427.1"/>
    <property type="molecule type" value="Genomic_DNA"/>
</dbReference>
<feature type="region of interest" description="Disordered" evidence="11">
    <location>
        <begin position="440"/>
        <end position="483"/>
    </location>
</feature>
<keyword evidence="6" id="KW-0805">Transcription regulation</keyword>
<dbReference type="EMBL" id="CAJPEX010001639">
    <property type="protein sequence ID" value="CAG0919579.1"/>
    <property type="molecule type" value="Genomic_DNA"/>
</dbReference>
<dbReference type="SMART" id="SM00355">
    <property type="entry name" value="ZnF_C2H2"/>
    <property type="match status" value="5"/>
</dbReference>
<dbReference type="GO" id="GO:0008270">
    <property type="term" value="F:zinc ion binding"/>
    <property type="evidence" value="ECO:0007669"/>
    <property type="project" value="UniProtKB-KW"/>
</dbReference>
<keyword evidence="5" id="KW-0862">Zinc</keyword>
<evidence type="ECO:0000256" key="10">
    <source>
        <dbReference type="PROSITE-ProRule" id="PRU00042"/>
    </source>
</evidence>
<evidence type="ECO:0000259" key="12">
    <source>
        <dbReference type="PROSITE" id="PS50157"/>
    </source>
</evidence>
<gene>
    <name evidence="13" type="ORF">NMOB1V02_LOCUS7100</name>
</gene>
<dbReference type="FunFam" id="3.30.160.60:FF:000110">
    <property type="entry name" value="Zinc finger protein-like"/>
    <property type="match status" value="1"/>
</dbReference>
<feature type="domain" description="C2H2-type" evidence="12">
    <location>
        <begin position="402"/>
        <end position="430"/>
    </location>
</feature>
<dbReference type="SUPFAM" id="SSF57667">
    <property type="entry name" value="beta-beta-alpha zinc fingers"/>
    <property type="match status" value="4"/>
</dbReference>
<dbReference type="Gene3D" id="3.30.160.60">
    <property type="entry name" value="Classic Zinc Finger"/>
    <property type="match status" value="4"/>
</dbReference>
<proteinExistence type="predicted"/>
<feature type="domain" description="C2H2-type" evidence="12">
    <location>
        <begin position="333"/>
        <end position="360"/>
    </location>
</feature>
<dbReference type="FunFam" id="3.30.160.60:FF:000744">
    <property type="entry name" value="zinc finger E-box-binding homeobox 1"/>
    <property type="match status" value="1"/>
</dbReference>
<feature type="domain" description="C2H2-type" evidence="12">
    <location>
        <begin position="375"/>
        <end position="397"/>
    </location>
</feature>
<dbReference type="PROSITE" id="PS50157">
    <property type="entry name" value="ZINC_FINGER_C2H2_2"/>
    <property type="match status" value="5"/>
</dbReference>
<dbReference type="FunFam" id="3.30.160.60:FF:001228">
    <property type="entry name" value="Zinc finger protein 236"/>
    <property type="match status" value="1"/>
</dbReference>
<comment type="subcellular location">
    <subcellularLocation>
        <location evidence="1">Nucleus</location>
    </subcellularLocation>
</comment>
<dbReference type="Proteomes" id="UP000678499">
    <property type="component" value="Unassembled WGS sequence"/>
</dbReference>
<accession>A0A7R9BQH3</accession>
<dbReference type="Pfam" id="PF00096">
    <property type="entry name" value="zf-C2H2"/>
    <property type="match status" value="4"/>
</dbReference>
<evidence type="ECO:0000313" key="14">
    <source>
        <dbReference type="Proteomes" id="UP000678499"/>
    </source>
</evidence>
<dbReference type="GO" id="GO:0003677">
    <property type="term" value="F:DNA binding"/>
    <property type="evidence" value="ECO:0007669"/>
    <property type="project" value="UniProtKB-KW"/>
</dbReference>
<dbReference type="InterPro" id="IPR036236">
    <property type="entry name" value="Znf_C2H2_sf"/>
</dbReference>
<dbReference type="PROSITE" id="PS00028">
    <property type="entry name" value="ZINC_FINGER_C2H2_1"/>
    <property type="match status" value="5"/>
</dbReference>
<sequence>MMIHLTMPTVVSAEQHNVPIRGMKVDKATQVDVDLENMSKILSSVRSSETIEIIPFQMESLGGATAIVTSNGTLRLLQSPNGAIAAVGPNSGYVTLAAAPGTMSATQFIATAAAPVQGHEEITAVGHHHLTPAQIEISASQEPEHEAGEAQRVVKMEKKSSSSHARPYGCDECSRSFRFVENLQKHIQQGHSEETKPHKCDTCGKRFPHQWNLNRHIQSHTGERPHIFGGSLGLMFFRRGIQWPDVFSLDHGGSSGGTIQYEQLQPADPGPVHVVTTTMPNAPIMHTQHVTVLQQTPAESLTPPPAPQPPAKQEAPQQQQQDSKPVITPTASYVCNECGKSFTNPNNLSRHKKNHNAFRPYACHVCDKRFFQRPYVCPQCNKAFNQSTHLYKHINIHQKLPHACRRCGERFRYKTERERHKKAVHANRDDMKPNVVGMHHVEGDEDDHGGDHLRHHNLSSLTPSLVVSRRQDDDEDRDRGGDDAVGAAVITTTTTTTTNSAGVKMEAPSNYDAQHAIEMKYDSKGAITSATVDASALRVVHDGKLDTGELQFQDQFMDGKLGDSDGSGEQADMQFQQRYLSHDFISS</sequence>
<name>A0A7R9BQH3_9CRUS</name>
<reference evidence="13" key="1">
    <citation type="submission" date="2020-11" db="EMBL/GenBank/DDBJ databases">
        <authorList>
            <person name="Tran Van P."/>
        </authorList>
    </citation>
    <scope>NUCLEOTIDE SEQUENCE</scope>
</reference>
<evidence type="ECO:0000256" key="9">
    <source>
        <dbReference type="ARBA" id="ARBA00023242"/>
    </source>
</evidence>
<feature type="compositionally biased region" description="Low complexity" evidence="11">
    <location>
        <begin position="311"/>
        <end position="321"/>
    </location>
</feature>
<keyword evidence="2" id="KW-0479">Metal-binding</keyword>
<keyword evidence="8" id="KW-0804">Transcription</keyword>
<protein>
    <recommendedName>
        <fullName evidence="12">C2H2-type domain-containing protein</fullName>
    </recommendedName>
</protein>
<dbReference type="OrthoDB" id="6077919at2759"/>
<dbReference type="GO" id="GO:0005634">
    <property type="term" value="C:nucleus"/>
    <property type="evidence" value="ECO:0007669"/>
    <property type="project" value="UniProtKB-SubCell"/>
</dbReference>
<feature type="region of interest" description="Disordered" evidence="11">
    <location>
        <begin position="293"/>
        <end position="326"/>
    </location>
</feature>
<dbReference type="GO" id="GO:0010468">
    <property type="term" value="P:regulation of gene expression"/>
    <property type="evidence" value="ECO:0007669"/>
    <property type="project" value="TreeGrafter"/>
</dbReference>
<evidence type="ECO:0000256" key="6">
    <source>
        <dbReference type="ARBA" id="ARBA00023015"/>
    </source>
</evidence>
<evidence type="ECO:0000256" key="2">
    <source>
        <dbReference type="ARBA" id="ARBA00022723"/>
    </source>
</evidence>
<keyword evidence="4 10" id="KW-0863">Zinc-finger</keyword>
<dbReference type="InterPro" id="IPR050331">
    <property type="entry name" value="Zinc_finger"/>
</dbReference>
<evidence type="ECO:0000256" key="4">
    <source>
        <dbReference type="ARBA" id="ARBA00022771"/>
    </source>
</evidence>
<dbReference type="PANTHER" id="PTHR16515">
    <property type="entry name" value="PR DOMAIN ZINC FINGER PROTEIN"/>
    <property type="match status" value="1"/>
</dbReference>
<evidence type="ECO:0000256" key="1">
    <source>
        <dbReference type="ARBA" id="ARBA00004123"/>
    </source>
</evidence>
<feature type="domain" description="C2H2-type" evidence="12">
    <location>
        <begin position="198"/>
        <end position="225"/>
    </location>
</feature>
<dbReference type="PANTHER" id="PTHR16515:SF66">
    <property type="entry name" value="C2H2-TYPE DOMAIN-CONTAINING PROTEIN"/>
    <property type="match status" value="1"/>
</dbReference>
<keyword evidence="14" id="KW-1185">Reference proteome</keyword>
<feature type="domain" description="C2H2-type" evidence="12">
    <location>
        <begin position="168"/>
        <end position="196"/>
    </location>
</feature>
<evidence type="ECO:0000256" key="8">
    <source>
        <dbReference type="ARBA" id="ARBA00023163"/>
    </source>
</evidence>
<organism evidence="13">
    <name type="scientific">Notodromas monacha</name>
    <dbReference type="NCBI Taxonomy" id="399045"/>
    <lineage>
        <taxon>Eukaryota</taxon>
        <taxon>Metazoa</taxon>
        <taxon>Ecdysozoa</taxon>
        <taxon>Arthropoda</taxon>
        <taxon>Crustacea</taxon>
        <taxon>Oligostraca</taxon>
        <taxon>Ostracoda</taxon>
        <taxon>Podocopa</taxon>
        <taxon>Podocopida</taxon>
        <taxon>Cypridocopina</taxon>
        <taxon>Cypridoidea</taxon>
        <taxon>Cyprididae</taxon>
        <taxon>Notodromas</taxon>
    </lineage>
</organism>
<dbReference type="InterPro" id="IPR013087">
    <property type="entry name" value="Znf_C2H2_type"/>
</dbReference>
<evidence type="ECO:0000256" key="7">
    <source>
        <dbReference type="ARBA" id="ARBA00023125"/>
    </source>
</evidence>
<evidence type="ECO:0000256" key="5">
    <source>
        <dbReference type="ARBA" id="ARBA00022833"/>
    </source>
</evidence>
<keyword evidence="7" id="KW-0238">DNA-binding</keyword>
<keyword evidence="9" id="KW-0539">Nucleus</keyword>